<feature type="domain" description="Xaa-Pro dipeptidyl-peptidase-like" evidence="2">
    <location>
        <begin position="121"/>
        <end position="231"/>
    </location>
</feature>
<feature type="signal peptide" evidence="1">
    <location>
        <begin position="1"/>
        <end position="24"/>
    </location>
</feature>
<accession>A0A3M8SQZ3</accession>
<dbReference type="PANTHER" id="PTHR43265">
    <property type="entry name" value="ESTERASE ESTD"/>
    <property type="match status" value="1"/>
</dbReference>
<dbReference type="Proteomes" id="UP000267049">
    <property type="component" value="Unassembled WGS sequence"/>
</dbReference>
<keyword evidence="1" id="KW-0732">Signal</keyword>
<name>A0A3M8SQZ3_9GAMM</name>
<feature type="chain" id="PRO_5018148035" evidence="1">
    <location>
        <begin position="25"/>
        <end position="456"/>
    </location>
</feature>
<evidence type="ECO:0000313" key="3">
    <source>
        <dbReference type="EMBL" id="RNF83699.1"/>
    </source>
</evidence>
<organism evidence="3 4">
    <name type="scientific">Montanilutibacter psychrotolerans</name>
    <dbReference type="NCBI Taxonomy" id="1327343"/>
    <lineage>
        <taxon>Bacteria</taxon>
        <taxon>Pseudomonadati</taxon>
        <taxon>Pseudomonadota</taxon>
        <taxon>Gammaproteobacteria</taxon>
        <taxon>Lysobacterales</taxon>
        <taxon>Lysobacteraceae</taxon>
        <taxon>Montanilutibacter</taxon>
    </lineage>
</organism>
<dbReference type="InterPro" id="IPR053145">
    <property type="entry name" value="AB_hydrolase_Est10"/>
</dbReference>
<evidence type="ECO:0000259" key="2">
    <source>
        <dbReference type="Pfam" id="PF02129"/>
    </source>
</evidence>
<proteinExistence type="predicted"/>
<dbReference type="AlphaFoldDB" id="A0A3M8SQZ3"/>
<keyword evidence="3" id="KW-0378">Hydrolase</keyword>
<dbReference type="InterPro" id="IPR000383">
    <property type="entry name" value="Xaa-Pro-like_dom"/>
</dbReference>
<dbReference type="Pfam" id="PF02129">
    <property type="entry name" value="Peptidase_S15"/>
    <property type="match status" value="1"/>
</dbReference>
<dbReference type="RefSeq" id="WP_123087957.1">
    <property type="nucleotide sequence ID" value="NZ_RIBS01000004.1"/>
</dbReference>
<sequence length="456" mass="49010">MRASQPFLLTVAWMLAGIAGCASANDLACHAGAYRLVDGSVVDVAARDDDDALRWRLLDGRTGRLTRGADGAWTSTLGWTNRNDGVQVDFGECAAEQIRFGGQAGKKLAFDVVDTRFAGEGVSLRGRLVLPRGNGPVPIVIEVHGSEHNSAVRGNHRQYRFPAHGIGVFVYDKRGTGESSGRYTQDFHVLAADATAAMAEARRLAGARAGRIGFEGGSQGGWIAPLAANRAGADFVVVGFGLAESPLAEDREQVILDLATAGFTAPDVLAKAREITDATGAVVASGYRDGFKRLDEVRALYRNEPWYAAMRGEFTGEVLSHRNWMLRIVGPVRDPGTSWDYDPMPTLRGVQAPQLWVLAGADREAPSIETQRRLLSLTAEGRPITTVMFANTDHGILEFETDAQGQRSETRFADGYYRLLVDWIHNGKLAPPYGKALWPAATDTAADAAAGAAASR</sequence>
<dbReference type="EMBL" id="RIBS01000004">
    <property type="protein sequence ID" value="RNF83699.1"/>
    <property type="molecule type" value="Genomic_DNA"/>
</dbReference>
<gene>
    <name evidence="3" type="ORF">EER27_09985</name>
</gene>
<dbReference type="GO" id="GO:0052689">
    <property type="term" value="F:carboxylic ester hydrolase activity"/>
    <property type="evidence" value="ECO:0007669"/>
    <property type="project" value="TreeGrafter"/>
</dbReference>
<evidence type="ECO:0000313" key="4">
    <source>
        <dbReference type="Proteomes" id="UP000267049"/>
    </source>
</evidence>
<keyword evidence="4" id="KW-1185">Reference proteome</keyword>
<dbReference type="SUPFAM" id="SSF53474">
    <property type="entry name" value="alpha/beta-Hydrolases"/>
    <property type="match status" value="1"/>
</dbReference>
<dbReference type="PROSITE" id="PS51257">
    <property type="entry name" value="PROKAR_LIPOPROTEIN"/>
    <property type="match status" value="1"/>
</dbReference>
<dbReference type="Gene3D" id="3.40.50.1820">
    <property type="entry name" value="alpha/beta hydrolase"/>
    <property type="match status" value="1"/>
</dbReference>
<dbReference type="OrthoDB" id="1412847at2"/>
<reference evidence="3 4" key="1">
    <citation type="submission" date="2018-11" db="EMBL/GenBank/DDBJ databases">
        <title>Lysobacter cryohumiis sp. nov., isolated from soil in the Tianshan Mountains, Xinjiang, China.</title>
        <authorList>
            <person name="Luo Y."/>
            <person name="Sheng H."/>
        </authorList>
    </citation>
    <scope>NUCLEOTIDE SEQUENCE [LARGE SCALE GENOMIC DNA]</scope>
    <source>
        <strain evidence="3 4">ZS60</strain>
    </source>
</reference>
<dbReference type="InterPro" id="IPR029058">
    <property type="entry name" value="AB_hydrolase_fold"/>
</dbReference>
<comment type="caution">
    <text evidence="3">The sequence shown here is derived from an EMBL/GenBank/DDBJ whole genome shotgun (WGS) entry which is preliminary data.</text>
</comment>
<evidence type="ECO:0000256" key="1">
    <source>
        <dbReference type="SAM" id="SignalP"/>
    </source>
</evidence>
<protein>
    <submittedName>
        <fullName evidence="3">Alpha/beta hydrolase</fullName>
    </submittedName>
</protein>
<dbReference type="PANTHER" id="PTHR43265:SF1">
    <property type="entry name" value="ESTERASE ESTD"/>
    <property type="match status" value="1"/>
</dbReference>